<keyword evidence="3" id="KW-1185">Reference proteome</keyword>
<dbReference type="PANTHER" id="PTHR34406:SF1">
    <property type="entry name" value="PROTEIN YCEI"/>
    <property type="match status" value="1"/>
</dbReference>
<dbReference type="Pfam" id="PF04264">
    <property type="entry name" value="YceI"/>
    <property type="match status" value="1"/>
</dbReference>
<evidence type="ECO:0000313" key="2">
    <source>
        <dbReference type="EMBL" id="QJW90865.1"/>
    </source>
</evidence>
<dbReference type="Proteomes" id="UP000502756">
    <property type="component" value="Chromosome"/>
</dbReference>
<evidence type="ECO:0000259" key="1">
    <source>
        <dbReference type="SMART" id="SM00867"/>
    </source>
</evidence>
<organism evidence="2 3">
    <name type="scientific">Spirosoma taeanense</name>
    <dbReference type="NCBI Taxonomy" id="2735870"/>
    <lineage>
        <taxon>Bacteria</taxon>
        <taxon>Pseudomonadati</taxon>
        <taxon>Bacteroidota</taxon>
        <taxon>Cytophagia</taxon>
        <taxon>Cytophagales</taxon>
        <taxon>Cytophagaceae</taxon>
        <taxon>Spirosoma</taxon>
    </lineage>
</organism>
<dbReference type="KEGG" id="stae:HNV11_16505"/>
<dbReference type="InterPro" id="IPR036761">
    <property type="entry name" value="TTHA0802/YceI-like_sf"/>
</dbReference>
<dbReference type="PANTHER" id="PTHR34406">
    <property type="entry name" value="PROTEIN YCEI"/>
    <property type="match status" value="1"/>
</dbReference>
<sequence>MKLLATFILLLCAAWSTRESEIRESAITFRIQNAGITVNGTFEGLEADVQFDPDRLGNADIRASVPVSSIRTGIVLRDKHLQRPDYFHSEQFPRITLASKTIRRTGRGRYEGLFDLNIKGIEREVKIPFTYSADNTFGGSFRLNRLDFELGQSSLVLADEVEVQILVKLAARTLSKS</sequence>
<dbReference type="EMBL" id="CP053435">
    <property type="protein sequence ID" value="QJW90865.1"/>
    <property type="molecule type" value="Genomic_DNA"/>
</dbReference>
<evidence type="ECO:0000313" key="3">
    <source>
        <dbReference type="Proteomes" id="UP000502756"/>
    </source>
</evidence>
<gene>
    <name evidence="2" type="ORF">HNV11_16505</name>
</gene>
<protein>
    <submittedName>
        <fullName evidence="2">YceI family protein</fullName>
    </submittedName>
</protein>
<dbReference type="RefSeq" id="WP_171740710.1">
    <property type="nucleotide sequence ID" value="NZ_CP053435.1"/>
</dbReference>
<name>A0A6M5YA71_9BACT</name>
<dbReference type="InterPro" id="IPR007372">
    <property type="entry name" value="Lipid/polyisoprenoid-bd_YceI"/>
</dbReference>
<reference evidence="2 3" key="1">
    <citation type="submission" date="2020-05" db="EMBL/GenBank/DDBJ databases">
        <title>Genome sequencing of Spirosoma sp. TS118.</title>
        <authorList>
            <person name="Lee J.-H."/>
            <person name="Jeong S."/>
            <person name="Zhao L."/>
            <person name="Jung J.-H."/>
            <person name="Kim M.-K."/>
            <person name="Lim S."/>
        </authorList>
    </citation>
    <scope>NUCLEOTIDE SEQUENCE [LARGE SCALE GENOMIC DNA]</scope>
    <source>
        <strain evidence="2 3">TS118</strain>
    </source>
</reference>
<feature type="domain" description="Lipid/polyisoprenoid-binding YceI-like" evidence="1">
    <location>
        <begin position="17"/>
        <end position="170"/>
    </location>
</feature>
<dbReference type="SMART" id="SM00867">
    <property type="entry name" value="YceI"/>
    <property type="match status" value="1"/>
</dbReference>
<dbReference type="Gene3D" id="2.40.128.110">
    <property type="entry name" value="Lipid/polyisoprenoid-binding, YceI-like"/>
    <property type="match status" value="1"/>
</dbReference>
<dbReference type="AlphaFoldDB" id="A0A6M5YA71"/>
<accession>A0A6M5YA71</accession>
<proteinExistence type="predicted"/>
<dbReference type="SUPFAM" id="SSF101874">
    <property type="entry name" value="YceI-like"/>
    <property type="match status" value="1"/>
</dbReference>